<dbReference type="Proteomes" id="UP001596103">
    <property type="component" value="Unassembled WGS sequence"/>
</dbReference>
<feature type="domain" description="Leucine-binding protein" evidence="3">
    <location>
        <begin position="14"/>
        <end position="351"/>
    </location>
</feature>
<dbReference type="PANTHER" id="PTHR30483:SF6">
    <property type="entry name" value="PERIPLASMIC BINDING PROTEIN OF ABC TRANSPORTER FOR NATURAL AMINO ACIDS"/>
    <property type="match status" value="1"/>
</dbReference>
<proteinExistence type="inferred from homology"/>
<dbReference type="InterPro" id="IPR028081">
    <property type="entry name" value="Leu-bd"/>
</dbReference>
<keyword evidence="2" id="KW-0732">Signal</keyword>
<accession>A0ABW0J815</accession>
<dbReference type="CDD" id="cd06327">
    <property type="entry name" value="PBP1_SBP-like"/>
    <property type="match status" value="1"/>
</dbReference>
<comment type="caution">
    <text evidence="4">The sequence shown here is derived from an EMBL/GenBank/DDBJ whole genome shotgun (WGS) entry which is preliminary data.</text>
</comment>
<evidence type="ECO:0000259" key="3">
    <source>
        <dbReference type="Pfam" id="PF13458"/>
    </source>
</evidence>
<dbReference type="SUPFAM" id="SSF53822">
    <property type="entry name" value="Periplasmic binding protein-like I"/>
    <property type="match status" value="1"/>
</dbReference>
<name>A0ABW0J815_9BURK</name>
<evidence type="ECO:0000313" key="4">
    <source>
        <dbReference type="EMBL" id="MFC5429203.1"/>
    </source>
</evidence>
<dbReference type="InterPro" id="IPR051010">
    <property type="entry name" value="BCAA_transport"/>
</dbReference>
<evidence type="ECO:0000256" key="2">
    <source>
        <dbReference type="ARBA" id="ARBA00022729"/>
    </source>
</evidence>
<dbReference type="Gene3D" id="3.40.50.2300">
    <property type="match status" value="2"/>
</dbReference>
<keyword evidence="5" id="KW-1185">Reference proteome</keyword>
<dbReference type="Pfam" id="PF13458">
    <property type="entry name" value="Peripla_BP_6"/>
    <property type="match status" value="1"/>
</dbReference>
<gene>
    <name evidence="4" type="ORF">ACFPTO_10390</name>
</gene>
<organism evidence="4 5">
    <name type="scientific">Paraburkholderia denitrificans</name>
    <dbReference type="NCBI Taxonomy" id="694025"/>
    <lineage>
        <taxon>Bacteria</taxon>
        <taxon>Pseudomonadati</taxon>
        <taxon>Pseudomonadota</taxon>
        <taxon>Betaproteobacteria</taxon>
        <taxon>Burkholderiales</taxon>
        <taxon>Burkholderiaceae</taxon>
        <taxon>Paraburkholderia</taxon>
    </lineage>
</organism>
<reference evidence="5" key="1">
    <citation type="journal article" date="2019" name="Int. J. Syst. Evol. Microbiol.">
        <title>The Global Catalogue of Microorganisms (GCM) 10K type strain sequencing project: providing services to taxonomists for standard genome sequencing and annotation.</title>
        <authorList>
            <consortium name="The Broad Institute Genomics Platform"/>
            <consortium name="The Broad Institute Genome Sequencing Center for Infectious Disease"/>
            <person name="Wu L."/>
            <person name="Ma J."/>
        </authorList>
    </citation>
    <scope>NUCLEOTIDE SEQUENCE [LARGE SCALE GENOMIC DNA]</scope>
    <source>
        <strain evidence="5">CCUG 56042</strain>
    </source>
</reference>
<dbReference type="InterPro" id="IPR028082">
    <property type="entry name" value="Peripla_BP_I"/>
</dbReference>
<dbReference type="PANTHER" id="PTHR30483">
    <property type="entry name" value="LEUCINE-SPECIFIC-BINDING PROTEIN"/>
    <property type="match status" value="1"/>
</dbReference>
<evidence type="ECO:0000256" key="1">
    <source>
        <dbReference type="ARBA" id="ARBA00010062"/>
    </source>
</evidence>
<dbReference type="RefSeq" id="WP_377711715.1">
    <property type="nucleotide sequence ID" value="NZ_JBHSMP010000013.1"/>
</dbReference>
<sequence length="387" mass="41692">MTLGAGNAQAAGDTVKIGFITDMSGLYADDDGPGGLTAIKMAIADFGGKVLGKPIDLVYADHQNKADIAASKAREWIDRDGITLLFGGTNSAAALAMNDVAKEKKKVVYVNTGAGTDDLTNKQCTPYTIHYGYDTVALAKGTGLAVVKQGGKSWFFLTADYAFGKSLEKNTADVVKENGGQVVGEVRHPLSASDFSSFLLQAQSSKAQILGLANAGGDTVNAIKAAKEFGIDKTMKTAALLMFLPDVKSLGLDTTQGLVLTTGWYWDQNDASRKWAQRYYEQTKKMPSELQAADYSFTTNYLKAVQAAGTTDPDKVMAKLKSTKINDFYTQGGYIRQDGVLIHDMYLAQVKKPSESKSPWDLYKIVATIPGDQAYTLKKDSTCALWK</sequence>
<dbReference type="EMBL" id="JBHSMP010000013">
    <property type="protein sequence ID" value="MFC5429203.1"/>
    <property type="molecule type" value="Genomic_DNA"/>
</dbReference>
<evidence type="ECO:0000313" key="5">
    <source>
        <dbReference type="Proteomes" id="UP001596103"/>
    </source>
</evidence>
<comment type="similarity">
    <text evidence="1">Belongs to the leucine-binding protein family.</text>
</comment>
<protein>
    <submittedName>
        <fullName evidence="4">ABC transporter substrate-binding protein</fullName>
    </submittedName>
</protein>